<evidence type="ECO:0000256" key="7">
    <source>
        <dbReference type="SAM" id="Phobius"/>
    </source>
</evidence>
<feature type="transmembrane region" description="Helical" evidence="7">
    <location>
        <begin position="144"/>
        <end position="166"/>
    </location>
</feature>
<evidence type="ECO:0000256" key="4">
    <source>
        <dbReference type="ARBA" id="ARBA00022989"/>
    </source>
</evidence>
<dbReference type="RefSeq" id="XP_031874213.1">
    <property type="nucleotide sequence ID" value="XM_032010159.1"/>
</dbReference>
<feature type="transmembrane region" description="Helical" evidence="7">
    <location>
        <begin position="409"/>
        <end position="431"/>
    </location>
</feature>
<reference evidence="9 10" key="1">
    <citation type="journal article" date="2018" name="IMA Fungus">
        <title>IMA Genome-F 9: Draft genome sequence of Annulohypoxylon stygium, Aspergillus mulundensis, Berkeleyomyces basicola (syn. Thielaviopsis basicola), Ceratocystis smalleyi, two Cercospora beticola strains, Coleophoma cylindrospora, Fusarium fracticaudum, Phialophora cf. hyalina, and Morchella septimelata.</title>
        <authorList>
            <person name="Wingfield B.D."/>
            <person name="Bills G.F."/>
            <person name="Dong Y."/>
            <person name="Huang W."/>
            <person name="Nel W.J."/>
            <person name="Swalarsk-Parry B.S."/>
            <person name="Vaghefi N."/>
            <person name="Wilken P.M."/>
            <person name="An Z."/>
            <person name="de Beer Z.W."/>
            <person name="De Vos L."/>
            <person name="Chen L."/>
            <person name="Duong T.A."/>
            <person name="Gao Y."/>
            <person name="Hammerbacher A."/>
            <person name="Kikkert J.R."/>
            <person name="Li Y."/>
            <person name="Li H."/>
            <person name="Li K."/>
            <person name="Li Q."/>
            <person name="Liu X."/>
            <person name="Ma X."/>
            <person name="Naidoo K."/>
            <person name="Pethybridge S.J."/>
            <person name="Sun J."/>
            <person name="Steenkamp E.T."/>
            <person name="van der Nest M.A."/>
            <person name="van Wyk S."/>
            <person name="Wingfield M.J."/>
            <person name="Xiong C."/>
            <person name="Yue Q."/>
            <person name="Zhang X."/>
        </authorList>
    </citation>
    <scope>NUCLEOTIDE SEQUENCE [LARGE SCALE GENOMIC DNA]</scope>
    <source>
        <strain evidence="9 10">BP 5553</strain>
    </source>
</reference>
<feature type="transmembrane region" description="Helical" evidence="7">
    <location>
        <begin position="89"/>
        <end position="111"/>
    </location>
</feature>
<evidence type="ECO:0000313" key="10">
    <source>
        <dbReference type="Proteomes" id="UP000254866"/>
    </source>
</evidence>
<keyword evidence="2" id="KW-0813">Transport</keyword>
<feature type="compositionally biased region" description="Basic and acidic residues" evidence="6">
    <location>
        <begin position="12"/>
        <end position="37"/>
    </location>
</feature>
<dbReference type="EMBL" id="NPIC01000001">
    <property type="protein sequence ID" value="RDL41557.1"/>
    <property type="molecule type" value="Genomic_DNA"/>
</dbReference>
<keyword evidence="3 7" id="KW-0812">Transmembrane</keyword>
<protein>
    <recommendedName>
        <fullName evidence="8">Major facilitator superfamily (MFS) profile domain-containing protein</fullName>
    </recommendedName>
</protein>
<feature type="transmembrane region" description="Helical" evidence="7">
    <location>
        <begin position="350"/>
        <end position="369"/>
    </location>
</feature>
<keyword evidence="5 7" id="KW-0472">Membrane</keyword>
<dbReference type="AlphaFoldDB" id="A0A370U1A4"/>
<proteinExistence type="predicted"/>
<evidence type="ECO:0000256" key="6">
    <source>
        <dbReference type="SAM" id="MobiDB-lite"/>
    </source>
</evidence>
<dbReference type="PROSITE" id="PS50850">
    <property type="entry name" value="MFS"/>
    <property type="match status" value="1"/>
</dbReference>
<evidence type="ECO:0000256" key="5">
    <source>
        <dbReference type="ARBA" id="ARBA00023136"/>
    </source>
</evidence>
<dbReference type="SUPFAM" id="SSF103473">
    <property type="entry name" value="MFS general substrate transporter"/>
    <property type="match status" value="1"/>
</dbReference>
<feature type="transmembrane region" description="Helical" evidence="7">
    <location>
        <begin position="286"/>
        <end position="306"/>
    </location>
</feature>
<dbReference type="InterPro" id="IPR036259">
    <property type="entry name" value="MFS_trans_sf"/>
</dbReference>
<dbReference type="PANTHER" id="PTHR43791">
    <property type="entry name" value="PERMEASE-RELATED"/>
    <property type="match status" value="1"/>
</dbReference>
<evidence type="ECO:0000256" key="2">
    <source>
        <dbReference type="ARBA" id="ARBA00022448"/>
    </source>
</evidence>
<evidence type="ECO:0000259" key="8">
    <source>
        <dbReference type="PROSITE" id="PS50850"/>
    </source>
</evidence>
<evidence type="ECO:0000256" key="3">
    <source>
        <dbReference type="ARBA" id="ARBA00022692"/>
    </source>
</evidence>
<comment type="subcellular location">
    <subcellularLocation>
        <location evidence="1">Membrane</location>
        <topology evidence="1">Multi-pass membrane protein</topology>
    </subcellularLocation>
</comment>
<feature type="region of interest" description="Disordered" evidence="6">
    <location>
        <begin position="1"/>
        <end position="37"/>
    </location>
</feature>
<dbReference type="PANTHER" id="PTHR43791:SF36">
    <property type="entry name" value="TRANSPORTER, PUTATIVE (AFU_ORTHOLOGUE AFUA_6G08340)-RELATED"/>
    <property type="match status" value="1"/>
</dbReference>
<keyword evidence="4 7" id="KW-1133">Transmembrane helix</keyword>
<accession>A0A370U1A4</accession>
<evidence type="ECO:0000256" key="1">
    <source>
        <dbReference type="ARBA" id="ARBA00004141"/>
    </source>
</evidence>
<dbReference type="InterPro" id="IPR020846">
    <property type="entry name" value="MFS_dom"/>
</dbReference>
<feature type="transmembrane region" description="Helical" evidence="7">
    <location>
        <begin position="44"/>
        <end position="65"/>
    </location>
</feature>
<feature type="domain" description="Major facilitator superfamily (MFS) profile" evidence="8">
    <location>
        <begin position="52"/>
        <end position="465"/>
    </location>
</feature>
<dbReference type="InterPro" id="IPR011701">
    <property type="entry name" value="MFS"/>
</dbReference>
<name>A0A370U1A4_9HELO</name>
<dbReference type="GeneID" id="43594385"/>
<feature type="transmembrane region" description="Helical" evidence="7">
    <location>
        <begin position="326"/>
        <end position="343"/>
    </location>
</feature>
<gene>
    <name evidence="9" type="ORF">BP5553_01536</name>
</gene>
<keyword evidence="10" id="KW-1185">Reference proteome</keyword>
<dbReference type="Pfam" id="PF07690">
    <property type="entry name" value="MFS_1"/>
    <property type="match status" value="1"/>
</dbReference>
<evidence type="ECO:0000313" key="9">
    <source>
        <dbReference type="EMBL" id="RDL41557.1"/>
    </source>
</evidence>
<feature type="transmembrane region" description="Helical" evidence="7">
    <location>
        <begin position="375"/>
        <end position="397"/>
    </location>
</feature>
<feature type="transmembrane region" description="Helical" evidence="7">
    <location>
        <begin position="437"/>
        <end position="461"/>
    </location>
</feature>
<feature type="transmembrane region" description="Helical" evidence="7">
    <location>
        <begin position="211"/>
        <end position="236"/>
    </location>
</feature>
<dbReference type="Gene3D" id="1.20.1250.20">
    <property type="entry name" value="MFS general substrate transporter like domains"/>
    <property type="match status" value="2"/>
</dbReference>
<organism evidence="9 10">
    <name type="scientific">Venustampulla echinocandica</name>
    <dbReference type="NCBI Taxonomy" id="2656787"/>
    <lineage>
        <taxon>Eukaryota</taxon>
        <taxon>Fungi</taxon>
        <taxon>Dikarya</taxon>
        <taxon>Ascomycota</taxon>
        <taxon>Pezizomycotina</taxon>
        <taxon>Leotiomycetes</taxon>
        <taxon>Helotiales</taxon>
        <taxon>Pleuroascaceae</taxon>
        <taxon>Venustampulla</taxon>
    </lineage>
</organism>
<dbReference type="GO" id="GO:0016020">
    <property type="term" value="C:membrane"/>
    <property type="evidence" value="ECO:0007669"/>
    <property type="project" value="UniProtKB-SubCell"/>
</dbReference>
<sequence length="503" mass="55821">MDTDDSSMHNAKVTDEKVENVESADQEDRPYDDSGPRSKLEKRLLLKQDFIILPLLSIMFFFAYLDRGQIGNARLMGLQASYKMNNGQYFNVLMMFYVGYMVGEFPFALLLRVSKPAYVYGFTIIAFGLFATCCVATRSYAALLVLRLLVGVAEAAAQTAFLYLSLWYKPDELAMRTAIFYGSTPLAGAFSGLISYGVQRNLDGVRGLLNWQWLFVIEGIPTMAWGILVALVCPAFPETVAKNGSMFFKREDERRLILQRTIAGRNVAHAKIEAFQIWIALKDIRIWLAGLYVAAPALCVAAYGAFLPTFIKEFGFDPLATQLYSIIPYAFATVTLFIACWGADHFRQKGLFLIGCLSISVTGFVLLLATTNTVALMAGACFVASGAYAGVILAATWNIANHGGYTKRAVSAAIVQIFIQCYSIISTQIYIKPPRFFLGHGVLLALVTVGLLAAVANLFIIKKRNAERDARAADFERRGELDPDMANSYEELCDYHPGYRYVM</sequence>
<feature type="transmembrane region" description="Helical" evidence="7">
    <location>
        <begin position="178"/>
        <end position="199"/>
    </location>
</feature>
<dbReference type="GO" id="GO:0022857">
    <property type="term" value="F:transmembrane transporter activity"/>
    <property type="evidence" value="ECO:0007669"/>
    <property type="project" value="InterPro"/>
</dbReference>
<dbReference type="Proteomes" id="UP000254866">
    <property type="component" value="Unassembled WGS sequence"/>
</dbReference>
<comment type="caution">
    <text evidence="9">The sequence shown here is derived from an EMBL/GenBank/DDBJ whole genome shotgun (WGS) entry which is preliminary data.</text>
</comment>
<dbReference type="OrthoDB" id="2985014at2759"/>
<feature type="transmembrane region" description="Helical" evidence="7">
    <location>
        <begin position="118"/>
        <end position="138"/>
    </location>
</feature>